<dbReference type="SUPFAM" id="SSF48452">
    <property type="entry name" value="TPR-like"/>
    <property type="match status" value="1"/>
</dbReference>
<keyword evidence="2 6" id="KW-0812">Transmembrane</keyword>
<dbReference type="GO" id="GO:0016020">
    <property type="term" value="C:membrane"/>
    <property type="evidence" value="ECO:0007669"/>
    <property type="project" value="UniProtKB-SubCell"/>
</dbReference>
<evidence type="ECO:0000256" key="3">
    <source>
        <dbReference type="ARBA" id="ARBA00022989"/>
    </source>
</evidence>
<evidence type="ECO:0000256" key="1">
    <source>
        <dbReference type="ARBA" id="ARBA00004141"/>
    </source>
</evidence>
<dbReference type="Proteomes" id="UP000485569">
    <property type="component" value="Unassembled WGS sequence"/>
</dbReference>
<dbReference type="GO" id="GO:0016874">
    <property type="term" value="F:ligase activity"/>
    <property type="evidence" value="ECO:0007669"/>
    <property type="project" value="UniProtKB-KW"/>
</dbReference>
<evidence type="ECO:0000256" key="6">
    <source>
        <dbReference type="SAM" id="Phobius"/>
    </source>
</evidence>
<feature type="transmembrane region" description="Helical" evidence="6">
    <location>
        <begin position="461"/>
        <end position="481"/>
    </location>
</feature>
<feature type="transmembrane region" description="Helical" evidence="6">
    <location>
        <begin position="200"/>
        <end position="230"/>
    </location>
</feature>
<dbReference type="EMBL" id="MWBQ01000071">
    <property type="protein sequence ID" value="OQA58520.1"/>
    <property type="molecule type" value="Genomic_DNA"/>
</dbReference>
<dbReference type="SMART" id="SM00028">
    <property type="entry name" value="TPR"/>
    <property type="match status" value="2"/>
</dbReference>
<protein>
    <submittedName>
        <fullName evidence="8">O-Antigen ligase</fullName>
    </submittedName>
</protein>
<proteinExistence type="predicted"/>
<dbReference type="PROSITE" id="PS50005">
    <property type="entry name" value="TPR"/>
    <property type="match status" value="1"/>
</dbReference>
<dbReference type="InterPro" id="IPR007016">
    <property type="entry name" value="O-antigen_ligase-rel_domated"/>
</dbReference>
<dbReference type="InterPro" id="IPR051533">
    <property type="entry name" value="WaaL-like"/>
</dbReference>
<keyword evidence="5" id="KW-0802">TPR repeat</keyword>
<evidence type="ECO:0000256" key="2">
    <source>
        <dbReference type="ARBA" id="ARBA00022692"/>
    </source>
</evidence>
<feature type="transmembrane region" description="Helical" evidence="6">
    <location>
        <begin position="305"/>
        <end position="327"/>
    </location>
</feature>
<reference evidence="8" key="1">
    <citation type="submission" date="2017-02" db="EMBL/GenBank/DDBJ databases">
        <title>Delving into the versatile metabolic prowess of the omnipresent phylum Bacteroidetes.</title>
        <authorList>
            <person name="Nobu M.K."/>
            <person name="Mei R."/>
            <person name="Narihiro T."/>
            <person name="Kuroda K."/>
            <person name="Liu W.-T."/>
        </authorList>
    </citation>
    <scope>NUCLEOTIDE SEQUENCE</scope>
    <source>
        <strain evidence="8">ADurb.Bin276</strain>
    </source>
</reference>
<feature type="transmembrane region" description="Helical" evidence="6">
    <location>
        <begin position="7"/>
        <end position="24"/>
    </location>
</feature>
<accession>A0A1V5SVF5</accession>
<feature type="transmembrane region" description="Helical" evidence="6">
    <location>
        <begin position="172"/>
        <end position="188"/>
    </location>
</feature>
<evidence type="ECO:0000256" key="5">
    <source>
        <dbReference type="PROSITE-ProRule" id="PRU00339"/>
    </source>
</evidence>
<feature type="transmembrane region" description="Helical" evidence="6">
    <location>
        <begin position="87"/>
        <end position="105"/>
    </location>
</feature>
<evidence type="ECO:0000259" key="7">
    <source>
        <dbReference type="Pfam" id="PF04932"/>
    </source>
</evidence>
<feature type="repeat" description="TPR" evidence="5">
    <location>
        <begin position="510"/>
        <end position="543"/>
    </location>
</feature>
<feature type="transmembrane region" description="Helical" evidence="6">
    <location>
        <begin position="61"/>
        <end position="81"/>
    </location>
</feature>
<comment type="subcellular location">
    <subcellularLocation>
        <location evidence="1">Membrane</location>
        <topology evidence="1">Multi-pass membrane protein</topology>
    </subcellularLocation>
</comment>
<feature type="transmembrane region" description="Helical" evidence="6">
    <location>
        <begin position="269"/>
        <end position="290"/>
    </location>
</feature>
<feature type="domain" description="O-antigen ligase-related" evidence="7">
    <location>
        <begin position="295"/>
        <end position="414"/>
    </location>
</feature>
<feature type="transmembrane region" description="Helical" evidence="6">
    <location>
        <begin position="488"/>
        <end position="508"/>
    </location>
</feature>
<keyword evidence="3 6" id="KW-1133">Transmembrane helix</keyword>
<feature type="transmembrane region" description="Helical" evidence="6">
    <location>
        <begin position="408"/>
        <end position="426"/>
    </location>
</feature>
<dbReference type="AlphaFoldDB" id="A0A1V5SVF5"/>
<dbReference type="InterPro" id="IPR011990">
    <property type="entry name" value="TPR-like_helical_dom_sf"/>
</dbReference>
<feature type="transmembrane region" description="Helical" evidence="6">
    <location>
        <begin position="30"/>
        <end position="49"/>
    </location>
</feature>
<feature type="transmembrane region" description="Helical" evidence="6">
    <location>
        <begin position="237"/>
        <end position="257"/>
    </location>
</feature>
<dbReference type="Pfam" id="PF04932">
    <property type="entry name" value="Wzy_C"/>
    <property type="match status" value="1"/>
</dbReference>
<dbReference type="PANTHER" id="PTHR37422">
    <property type="entry name" value="TEICHURONIC ACID BIOSYNTHESIS PROTEIN TUAE"/>
    <property type="match status" value="1"/>
</dbReference>
<feature type="transmembrane region" description="Helical" evidence="6">
    <location>
        <begin position="117"/>
        <end position="140"/>
    </location>
</feature>
<evidence type="ECO:0000256" key="4">
    <source>
        <dbReference type="ARBA" id="ARBA00023136"/>
    </source>
</evidence>
<dbReference type="Gene3D" id="1.25.40.10">
    <property type="entry name" value="Tetratricopeptide repeat domain"/>
    <property type="match status" value="1"/>
</dbReference>
<sequence>MTSITEKLSFFLVLFIVILSPYYRGIYPDYYKLPFLTLIFLAFLIYLLAMVRKKERLFQLSLPEMFFFLLAIVYLFTIIVASSKYSSVIAFISYIAWAFLFWLILELFQKKSLKMFLIQIMVCNAGVLSLLAIFDAFHFIPERFQNFLGMSFWGLYFSGRLATAFQYQNTSASFFAVCLFLGIFIYLQEKNWWKKLINGVLLFLIFFGFLFAFSRGTNLIFLITLLFLFILVRKKEYITSVVLILSSLFLPSIFLQIELDRCLSQALPFDFLVLFLIGLGSFFLLSFLFLPNQQIFLVNKINKKLVFFLILLVILGIECFFVFFIQFDVKNFTFVRGFGEKGRDISFETKNVIYRFTFYRDALKMIQKKPLLGWGGGGWAARYFSFQSHTYYTKFPHSFYLNTLVESGVLGLVPLLFLLFYSLYICIISTNQNQSISIIPYLGAGVFLIFLHSSIDLNFAMGAYHIFAWTLLGLLLSFYPLQKLKLSIPLIIPLLLTLIFFILSIFLGNAEYYYQSGNEYRAGNDFVHSAKAWETAVRLNPWHDNVLYQLSNLSSDIYLQTKKEEFLNLALEKNQKALNIEPYNYEYYRHRADLFLLKGEVDEAWKDYKYSMELAPMVLGNYEKILFAFLNLLNSQQKSINPNTLSQIKVYTDEVFHLYLENQLKSTQPNPPSEALNFLKRDIDTVLGGGNTGNSITED</sequence>
<feature type="transmembrane region" description="Helical" evidence="6">
    <location>
        <begin position="438"/>
        <end position="455"/>
    </location>
</feature>
<comment type="caution">
    <text evidence="8">The sequence shown here is derived from an EMBL/GenBank/DDBJ whole genome shotgun (WGS) entry which is preliminary data.</text>
</comment>
<dbReference type="PANTHER" id="PTHR37422:SF13">
    <property type="entry name" value="LIPOPOLYSACCHARIDE BIOSYNTHESIS PROTEIN PA4999-RELATED"/>
    <property type="match status" value="1"/>
</dbReference>
<evidence type="ECO:0000313" key="8">
    <source>
        <dbReference type="EMBL" id="OQA58520.1"/>
    </source>
</evidence>
<keyword evidence="4 6" id="KW-0472">Membrane</keyword>
<name>A0A1V5SVF5_9BACT</name>
<keyword evidence="8" id="KW-0436">Ligase</keyword>
<gene>
    <name evidence="8" type="ORF">BWY41_01051</name>
</gene>
<organism evidence="8">
    <name type="scientific">Candidatus Atribacter allofermentans</name>
    <dbReference type="NCBI Taxonomy" id="1852833"/>
    <lineage>
        <taxon>Bacteria</taxon>
        <taxon>Pseudomonadati</taxon>
        <taxon>Atribacterota</taxon>
        <taxon>Atribacteria</taxon>
        <taxon>Atribacterales</taxon>
        <taxon>Atribacteraceae</taxon>
        <taxon>Atribacter</taxon>
    </lineage>
</organism>
<dbReference type="InterPro" id="IPR019734">
    <property type="entry name" value="TPR_rpt"/>
</dbReference>